<organism evidence="2 3">
    <name type="scientific">Thalassiosira oceanica</name>
    <name type="common">Marine diatom</name>
    <dbReference type="NCBI Taxonomy" id="159749"/>
    <lineage>
        <taxon>Eukaryota</taxon>
        <taxon>Sar</taxon>
        <taxon>Stramenopiles</taxon>
        <taxon>Ochrophyta</taxon>
        <taxon>Bacillariophyta</taxon>
        <taxon>Coscinodiscophyceae</taxon>
        <taxon>Thalassiosirophycidae</taxon>
        <taxon>Thalassiosirales</taxon>
        <taxon>Thalassiosiraceae</taxon>
        <taxon>Thalassiosira</taxon>
    </lineage>
</organism>
<dbReference type="OrthoDB" id="46969at2759"/>
<comment type="caution">
    <text evidence="2">The sequence shown here is derived from an EMBL/GenBank/DDBJ whole genome shotgun (WGS) entry which is preliminary data.</text>
</comment>
<reference evidence="2 3" key="1">
    <citation type="journal article" date="2012" name="Genome Biol.">
        <title>Genome and low-iron response of an oceanic diatom adapted to chronic iron limitation.</title>
        <authorList>
            <person name="Lommer M."/>
            <person name="Specht M."/>
            <person name="Roy A.S."/>
            <person name="Kraemer L."/>
            <person name="Andreson R."/>
            <person name="Gutowska M.A."/>
            <person name="Wolf J."/>
            <person name="Bergner S.V."/>
            <person name="Schilhabel M.B."/>
            <person name="Klostermeier U.C."/>
            <person name="Beiko R.G."/>
            <person name="Rosenstiel P."/>
            <person name="Hippler M."/>
            <person name="Laroche J."/>
        </authorList>
    </citation>
    <scope>NUCLEOTIDE SEQUENCE [LARGE SCALE GENOMIC DNA]</scope>
    <source>
        <strain evidence="2 3">CCMP1005</strain>
    </source>
</reference>
<dbReference type="OMA" id="YESMIDH"/>
<gene>
    <name evidence="2" type="ORF">THAOC_26556</name>
</gene>
<protein>
    <submittedName>
        <fullName evidence="2">Uncharacterized protein</fullName>
    </submittedName>
</protein>
<feature type="non-terminal residue" evidence="2">
    <location>
        <position position="1"/>
    </location>
</feature>
<feature type="region of interest" description="Disordered" evidence="1">
    <location>
        <begin position="1"/>
        <end position="46"/>
    </location>
</feature>
<dbReference type="AlphaFoldDB" id="K0RYI1"/>
<dbReference type="Proteomes" id="UP000266841">
    <property type="component" value="Unassembled WGS sequence"/>
</dbReference>
<keyword evidence="3" id="KW-1185">Reference proteome</keyword>
<sequence length="504" mass="57623">GSSGDHYGSEDEEYESMIDHAMSSSGDGGSSGDGSSDDHYGSEDEEYESMIDHAMSVYLARSPGLVGRALREAGAEGVAMPTSVDGNDAVVAEDDFEMAELHQAEFAVEAVQRELTVLLGTVLDGMEEDSDEYDEYDGDEFGYDMPYREPYVRDDAEGSAEEFRDASYGDMYGVNPLQRYNEGRMPGGEQSQCWRDDDEDEEDEDMFGFDHIDEYYDEAEREVDREMHEDKPFVAMMNAYEDKEDMDQTWKEVRDELIKRFGLEERNWYRFRYWPMHAWLRCERLNAHERRFYTPEQWAVIRDFYHDFVADDLAERPLKEGERPRTYQFTTGESFDPPTEPIQTKYGRGLAAARDIQEGELVFKATNNTVLFNHPHTWRKWIWALYNEVDAVTEPGGRSFPEYACDSMIWSWIQRLELGGPRYIVLDLDNGSLLNQGRADDPNFLDPNVRCGKEGGAVRHVVLRPARHQGGGRAALRLQVVRSHRRLGGDIALGVGFAVAENGM</sequence>
<evidence type="ECO:0000313" key="3">
    <source>
        <dbReference type="Proteomes" id="UP000266841"/>
    </source>
</evidence>
<dbReference type="eggNOG" id="ENOG502QYEF">
    <property type="taxonomic scope" value="Eukaryota"/>
</dbReference>
<proteinExistence type="predicted"/>
<evidence type="ECO:0000256" key="1">
    <source>
        <dbReference type="SAM" id="MobiDB-lite"/>
    </source>
</evidence>
<name>K0RYI1_THAOC</name>
<dbReference type="EMBL" id="AGNL01036745">
    <property type="protein sequence ID" value="EJK53916.1"/>
    <property type="molecule type" value="Genomic_DNA"/>
</dbReference>
<accession>K0RYI1</accession>
<evidence type="ECO:0000313" key="2">
    <source>
        <dbReference type="EMBL" id="EJK53916.1"/>
    </source>
</evidence>